<reference evidence="5 6" key="1">
    <citation type="journal article" date="2018" name="Sci. Data">
        <title>The draft genome sequence of cork oak.</title>
        <authorList>
            <person name="Ramos A.M."/>
            <person name="Usie A."/>
            <person name="Barbosa P."/>
            <person name="Barros P.M."/>
            <person name="Capote T."/>
            <person name="Chaves I."/>
            <person name="Simoes F."/>
            <person name="Abreu I."/>
            <person name="Carrasquinho I."/>
            <person name="Faro C."/>
            <person name="Guimaraes J.B."/>
            <person name="Mendonca D."/>
            <person name="Nobrega F."/>
            <person name="Rodrigues L."/>
            <person name="Saibo N.J.M."/>
            <person name="Varela M.C."/>
            <person name="Egas C."/>
            <person name="Matos J."/>
            <person name="Miguel C.M."/>
            <person name="Oliveira M.M."/>
            <person name="Ricardo C.P."/>
            <person name="Goncalves S."/>
        </authorList>
    </citation>
    <scope>NUCLEOTIDE SEQUENCE [LARGE SCALE GENOMIC DNA]</scope>
    <source>
        <strain evidence="6">cv. HL8</strain>
    </source>
</reference>
<name>A0AAW0IJQ7_QUESU</name>
<comment type="caution">
    <text evidence="5">The sequence shown here is derived from an EMBL/GenBank/DDBJ whole genome shotgun (WGS) entry which is preliminary data.</text>
</comment>
<gene>
    <name evidence="5" type="primary">GXM1_1</name>
    <name evidence="5" type="ORF">CFP56_002586</name>
</gene>
<evidence type="ECO:0000256" key="4">
    <source>
        <dbReference type="ARBA" id="ARBA00023136"/>
    </source>
</evidence>
<evidence type="ECO:0000313" key="5">
    <source>
        <dbReference type="EMBL" id="KAK7814785.1"/>
    </source>
</evidence>
<dbReference type="GO" id="GO:0000139">
    <property type="term" value="C:Golgi membrane"/>
    <property type="evidence" value="ECO:0007669"/>
    <property type="project" value="UniProtKB-SubCell"/>
</dbReference>
<keyword evidence="2" id="KW-0812">Transmembrane</keyword>
<dbReference type="InterPro" id="IPR006514">
    <property type="entry name" value="IRX15/GXM/AGM"/>
</dbReference>
<dbReference type="GO" id="GO:0045492">
    <property type="term" value="P:xylan biosynthetic process"/>
    <property type="evidence" value="ECO:0007669"/>
    <property type="project" value="InterPro"/>
</dbReference>
<keyword evidence="4" id="KW-0472">Membrane</keyword>
<sequence length="144" mass="16436">MLFSGGGGVGNGLWSRFVFTVVAKYVVWVGFKFDGHGTDVFVHDVDRVVEDKFYKAFLCEGYLTEQEGRISTSLSQVTGLALVDPFVHRVSYFVLFCDWLSGSLEKKGYYISRERQWSIHWPRGEKVSMVIGFLNWLFDCGVEP</sequence>
<keyword evidence="6" id="KW-1185">Reference proteome</keyword>
<dbReference type="Pfam" id="PF21729">
    <property type="entry name" value="IRX15_IRX15L_GXM"/>
    <property type="match status" value="1"/>
</dbReference>
<dbReference type="Proteomes" id="UP000237347">
    <property type="component" value="Unassembled WGS sequence"/>
</dbReference>
<protein>
    <submittedName>
        <fullName evidence="5">Glucuronoxylan 4-o-methyltransferase 1</fullName>
    </submittedName>
</protein>
<evidence type="ECO:0000256" key="3">
    <source>
        <dbReference type="ARBA" id="ARBA00022989"/>
    </source>
</evidence>
<evidence type="ECO:0000256" key="2">
    <source>
        <dbReference type="ARBA" id="ARBA00022692"/>
    </source>
</evidence>
<comment type="subcellular location">
    <subcellularLocation>
        <location evidence="1">Golgi apparatus membrane</location>
        <topology evidence="1">Single-pass membrane protein</topology>
    </subcellularLocation>
</comment>
<keyword evidence="3" id="KW-1133">Transmembrane helix</keyword>
<organism evidence="5 6">
    <name type="scientific">Quercus suber</name>
    <name type="common">Cork oak</name>
    <dbReference type="NCBI Taxonomy" id="58331"/>
    <lineage>
        <taxon>Eukaryota</taxon>
        <taxon>Viridiplantae</taxon>
        <taxon>Streptophyta</taxon>
        <taxon>Embryophyta</taxon>
        <taxon>Tracheophyta</taxon>
        <taxon>Spermatophyta</taxon>
        <taxon>Magnoliopsida</taxon>
        <taxon>eudicotyledons</taxon>
        <taxon>Gunneridae</taxon>
        <taxon>Pentapetalae</taxon>
        <taxon>rosids</taxon>
        <taxon>fabids</taxon>
        <taxon>Fagales</taxon>
        <taxon>Fagaceae</taxon>
        <taxon>Quercus</taxon>
    </lineage>
</organism>
<dbReference type="AlphaFoldDB" id="A0AAW0IJQ7"/>
<proteinExistence type="predicted"/>
<evidence type="ECO:0000256" key="1">
    <source>
        <dbReference type="ARBA" id="ARBA00004194"/>
    </source>
</evidence>
<dbReference type="EMBL" id="PKMF04001059">
    <property type="protein sequence ID" value="KAK7814785.1"/>
    <property type="molecule type" value="Genomic_DNA"/>
</dbReference>
<accession>A0AAW0IJQ7</accession>
<evidence type="ECO:0000313" key="6">
    <source>
        <dbReference type="Proteomes" id="UP000237347"/>
    </source>
</evidence>